<proteinExistence type="predicted"/>
<dbReference type="GO" id="GO:0016747">
    <property type="term" value="F:acyltransferase activity, transferring groups other than amino-acyl groups"/>
    <property type="evidence" value="ECO:0007669"/>
    <property type="project" value="InterPro"/>
</dbReference>
<feature type="domain" description="N-acetyltransferase" evidence="1">
    <location>
        <begin position="2"/>
        <end position="180"/>
    </location>
</feature>
<dbReference type="CDD" id="cd04301">
    <property type="entry name" value="NAT_SF"/>
    <property type="match status" value="1"/>
</dbReference>
<dbReference type="AlphaFoldDB" id="A0A3E2B121"/>
<dbReference type="EMBL" id="QQRQ01000035">
    <property type="protein sequence ID" value="RFT05689.1"/>
    <property type="molecule type" value="Genomic_DNA"/>
</dbReference>
<dbReference type="Proteomes" id="UP000260649">
    <property type="component" value="Unassembled WGS sequence"/>
</dbReference>
<protein>
    <submittedName>
        <fullName evidence="2">GNAT family N-acetyltransferase</fullName>
    </submittedName>
</protein>
<evidence type="ECO:0000259" key="1">
    <source>
        <dbReference type="PROSITE" id="PS51186"/>
    </source>
</evidence>
<gene>
    <name evidence="2" type="ORF">DV520_11350</name>
</gene>
<organism evidence="2 3">
    <name type="scientific">Evtepia gabavorous</name>
    <dbReference type="NCBI Taxonomy" id="2211183"/>
    <lineage>
        <taxon>Bacteria</taxon>
        <taxon>Bacillati</taxon>
        <taxon>Bacillota</taxon>
        <taxon>Clostridia</taxon>
        <taxon>Eubacteriales</taxon>
        <taxon>Evtepia</taxon>
    </lineage>
</organism>
<dbReference type="SUPFAM" id="SSF55729">
    <property type="entry name" value="Acyl-CoA N-acyltransferases (Nat)"/>
    <property type="match status" value="1"/>
</dbReference>
<comment type="caution">
    <text evidence="2">The sequence shown here is derived from an EMBL/GenBank/DDBJ whole genome shotgun (WGS) entry which is preliminary data.</text>
</comment>
<reference evidence="2 3" key="1">
    <citation type="submission" date="2018-07" db="EMBL/GenBank/DDBJ databases">
        <title>GABA Modulating Bacteria of the Human Gut Microbiota.</title>
        <authorList>
            <person name="Strandwitz P."/>
            <person name="Kim K.H."/>
            <person name="Terekhova D."/>
            <person name="Liu J.K."/>
            <person name="Sharma A."/>
            <person name="Levering J."/>
            <person name="Mcdonald D."/>
            <person name="Dietrich D."/>
            <person name="Ramadhar T.R."/>
            <person name="Lekbua A."/>
            <person name="Mroue N."/>
            <person name="Liston C."/>
            <person name="Stewart E.J."/>
            <person name="Dubin M.J."/>
            <person name="Zengler K."/>
            <person name="Knight R."/>
            <person name="Gilbert J.A."/>
            <person name="Clardy J."/>
            <person name="Lewis K."/>
        </authorList>
    </citation>
    <scope>NUCLEOTIDE SEQUENCE [LARGE SCALE GENOMIC DNA]</scope>
    <source>
        <strain evidence="2 3">KLE1738</strain>
    </source>
</reference>
<evidence type="ECO:0000313" key="3">
    <source>
        <dbReference type="Proteomes" id="UP000260649"/>
    </source>
</evidence>
<sequence length="292" mass="32720">MITIRTAAPEELPQLRDLWRKCFGDPGAYVDIFFQKFCSIDQVLVVDDDGEVDSMAAMLPGAIQLPDGTEVPVGYVYALATNPYMQGKGHARQLLRYADDFLQKRGDKAMVLVPASPSLHRFFEAVGMDECFATRKVEILTSALSGDTGGGVMTPVSPREYNEIREGYLKNTFHMTYTDQMISFQQIGSHLAYGDLYKIEIDGVVGCAAIEYVQKRRLLTKELLIPTDKMGKAVETIAKEMEASRYHIRTPAFWDGLPGSYTQAFGMIKWYDLGLHSKYFAQQDAYLGLGFD</sequence>
<dbReference type="PROSITE" id="PS51186">
    <property type="entry name" value="GNAT"/>
    <property type="match status" value="1"/>
</dbReference>
<dbReference type="InterPro" id="IPR000182">
    <property type="entry name" value="GNAT_dom"/>
</dbReference>
<evidence type="ECO:0000313" key="2">
    <source>
        <dbReference type="EMBL" id="RFT05689.1"/>
    </source>
</evidence>
<dbReference type="RefSeq" id="WP_021919823.1">
    <property type="nucleotide sequence ID" value="NZ_CAKXKJ010000011.1"/>
</dbReference>
<dbReference type="GeneID" id="97996330"/>
<dbReference type="InterPro" id="IPR016181">
    <property type="entry name" value="Acyl_CoA_acyltransferase"/>
</dbReference>
<dbReference type="OrthoDB" id="1986015at2"/>
<accession>A0A3E2B121</accession>
<keyword evidence="3" id="KW-1185">Reference proteome</keyword>
<dbReference type="Pfam" id="PF13527">
    <property type="entry name" value="Acetyltransf_9"/>
    <property type="match status" value="1"/>
</dbReference>
<keyword evidence="2" id="KW-0808">Transferase</keyword>
<name>A0A3E2B121_9FIRM</name>
<dbReference type="Gene3D" id="3.40.630.30">
    <property type="match status" value="1"/>
</dbReference>